<dbReference type="Pfam" id="PF07873">
    <property type="entry name" value="YabP"/>
    <property type="match status" value="1"/>
</dbReference>
<dbReference type="AlphaFoldDB" id="A0A0K2WDT8"/>
<reference evidence="1 2" key="1">
    <citation type="submission" date="2016-10" db="EMBL/GenBank/DDBJ databases">
        <authorList>
            <person name="de Groot N.N."/>
        </authorList>
    </citation>
    <scope>NUCLEOTIDE SEQUENCE [LARGE SCALE GENOMIC DNA]</scope>
    <source>
        <strain evidence="1 2">DSM 2895</strain>
    </source>
</reference>
<name>A0A0K2WDT8_ANEMI</name>
<dbReference type="InterPro" id="IPR022477">
    <property type="entry name" value="Spore_YqfC"/>
</dbReference>
<evidence type="ECO:0000313" key="1">
    <source>
        <dbReference type="EMBL" id="SDI69183.1"/>
    </source>
</evidence>
<gene>
    <name evidence="1" type="ORF">SAMN04487909_106187</name>
</gene>
<evidence type="ECO:0000313" key="2">
    <source>
        <dbReference type="Proteomes" id="UP000182836"/>
    </source>
</evidence>
<organism evidence="1 2">
    <name type="scientific">Aneurinibacillus migulanus</name>
    <name type="common">Bacillus migulanus</name>
    <dbReference type="NCBI Taxonomy" id="47500"/>
    <lineage>
        <taxon>Bacteria</taxon>
        <taxon>Bacillati</taxon>
        <taxon>Bacillota</taxon>
        <taxon>Bacilli</taxon>
        <taxon>Bacillales</taxon>
        <taxon>Paenibacillaceae</taxon>
        <taxon>Aneurinibacillus group</taxon>
        <taxon>Aneurinibacillus</taxon>
    </lineage>
</organism>
<dbReference type="InterPro" id="IPR022476">
    <property type="entry name" value="Spore_YabP/YqfC"/>
</dbReference>
<dbReference type="Proteomes" id="UP000182836">
    <property type="component" value="Unassembled WGS sequence"/>
</dbReference>
<dbReference type="NCBIfam" id="TIGR02856">
    <property type="entry name" value="spore_yqfC"/>
    <property type="match status" value="1"/>
</dbReference>
<protein>
    <submittedName>
        <fullName evidence="1">Sporulation protein YqfC</fullName>
    </submittedName>
</protein>
<dbReference type="EMBL" id="FNED01000006">
    <property type="protein sequence ID" value="SDI69183.1"/>
    <property type="molecule type" value="Genomic_DNA"/>
</dbReference>
<accession>A0A0K2WDT8</accession>
<sequence length="100" mass="11623">MQEGGLLVKKWSEKWRRFATGALDMPQDLTMEMPRITMIGQLQMYIENHRGVLWFSNQELRLLLTKGQLLIRGQNLVIRAILPEEVLVEGVVDQVVFLDE</sequence>
<proteinExistence type="predicted"/>